<dbReference type="EMBL" id="JAVRHS010000010">
    <property type="protein sequence ID" value="MDT0576729.1"/>
    <property type="molecule type" value="Genomic_DNA"/>
</dbReference>
<gene>
    <name evidence="2" type="ORF">RM533_11130</name>
</gene>
<name>A0ABU2ZJF5_9SPHN</name>
<proteinExistence type="predicted"/>
<accession>A0ABU2ZJF5</accession>
<evidence type="ECO:0000313" key="2">
    <source>
        <dbReference type="EMBL" id="MDT0576729.1"/>
    </source>
</evidence>
<evidence type="ECO:0000313" key="3">
    <source>
        <dbReference type="Proteomes" id="UP001259803"/>
    </source>
</evidence>
<sequence length="152" mass="16286">MAEIPVEKKSSMSWLWIILAIIVLALLAWWIFSDDDDVVATADNDVVATEAMAPAMLAVGERVDLDNVRVTSLAGDMAFNADVNGQNMLVVFNQVPTPGDATEGEYDINPGSMLNMEGEVRAADAPLPAGVTAQIPAGTDRYIFADSIEMLN</sequence>
<keyword evidence="1" id="KW-0472">Membrane</keyword>
<dbReference type="RefSeq" id="WP_311341305.1">
    <property type="nucleotide sequence ID" value="NZ_JAVRHS010000010.1"/>
</dbReference>
<dbReference type="Proteomes" id="UP001259803">
    <property type="component" value="Unassembled WGS sequence"/>
</dbReference>
<organism evidence="2 3">
    <name type="scientific">Croceicoccus esteveae</name>
    <dbReference type="NCBI Taxonomy" id="3075597"/>
    <lineage>
        <taxon>Bacteria</taxon>
        <taxon>Pseudomonadati</taxon>
        <taxon>Pseudomonadota</taxon>
        <taxon>Alphaproteobacteria</taxon>
        <taxon>Sphingomonadales</taxon>
        <taxon>Erythrobacteraceae</taxon>
        <taxon>Croceicoccus</taxon>
    </lineage>
</organism>
<reference evidence="2 3" key="1">
    <citation type="submission" date="2023-09" db="EMBL/GenBank/DDBJ databases">
        <authorList>
            <person name="Rey-Velasco X."/>
        </authorList>
    </citation>
    <scope>NUCLEOTIDE SEQUENCE [LARGE SCALE GENOMIC DNA]</scope>
    <source>
        <strain evidence="2 3">F390</strain>
    </source>
</reference>
<keyword evidence="1" id="KW-1133">Transmembrane helix</keyword>
<comment type="caution">
    <text evidence="2">The sequence shown here is derived from an EMBL/GenBank/DDBJ whole genome shotgun (WGS) entry which is preliminary data.</text>
</comment>
<protein>
    <submittedName>
        <fullName evidence="2">Uncharacterized protein</fullName>
    </submittedName>
</protein>
<keyword evidence="1" id="KW-0812">Transmembrane</keyword>
<keyword evidence="3" id="KW-1185">Reference proteome</keyword>
<feature type="transmembrane region" description="Helical" evidence="1">
    <location>
        <begin position="12"/>
        <end position="32"/>
    </location>
</feature>
<evidence type="ECO:0000256" key="1">
    <source>
        <dbReference type="SAM" id="Phobius"/>
    </source>
</evidence>